<feature type="repeat" description="RCC1" evidence="1">
    <location>
        <begin position="76"/>
        <end position="132"/>
    </location>
</feature>
<sequence>MFKLEEIPIEVLLDNLLPLLPISDLLSLTTTNRFFATLCNDDTFWKRKIRNDFNFSDEDSARTSGWKFIYRGLVHPRTYVWGESSKGRLGMKRPPPSTIPDVPYPAELHFDENVSVVHLSAAGMAFFALDSKGNIYAWGTLNGTGFALQHDGYSAPAKTAHTPLKLAMPAATRAISCGRLHATSLDERLHIWTFLSFGRPFRLVTSLLDASTPDSTPVQVESGWSFSSVLTMAGDVFVWWPFSGEMEEMIDSHNTAMDEAGSRIFAIADRVVSCSHWELHKDPQRLPELPRLPKLVSGAEDIDVHLVKIAALENHLVGLTNHGHTLKISVQHGDRAGQERWEYLPHFSESEKIKQHLTAASSELKSLQDIRITHISAQYQTFVAYSPGSSSVVLMGSNGTDADSEPRILPALQNRNVISVVLGDYHFGALTSTGKLLTWGQYSRGALGLGDPTTIKAGQPGGYPTEQLRQAAANRGVLPPPVMEPTEVRFDHGEKRSKKRFCFAATSAGWHTGALVIDLESDVDNDEDLVQMPGGFPSSPGPSTSADIPHTPGFWGLPHAPMFRVGFAGRGALRGGFQGRGRGQ</sequence>
<dbReference type="InterPro" id="IPR000408">
    <property type="entry name" value="Reg_chr_condens"/>
</dbReference>
<dbReference type="Proteomes" id="UP000054538">
    <property type="component" value="Unassembled WGS sequence"/>
</dbReference>
<organism evidence="2 3">
    <name type="scientific">Paxillus rubicundulus Ve08.2h10</name>
    <dbReference type="NCBI Taxonomy" id="930991"/>
    <lineage>
        <taxon>Eukaryota</taxon>
        <taxon>Fungi</taxon>
        <taxon>Dikarya</taxon>
        <taxon>Basidiomycota</taxon>
        <taxon>Agaricomycotina</taxon>
        <taxon>Agaricomycetes</taxon>
        <taxon>Agaricomycetidae</taxon>
        <taxon>Boletales</taxon>
        <taxon>Paxilineae</taxon>
        <taxon>Paxillaceae</taxon>
        <taxon>Paxillus</taxon>
    </lineage>
</organism>
<reference evidence="3" key="2">
    <citation type="submission" date="2015-01" db="EMBL/GenBank/DDBJ databases">
        <title>Evolutionary Origins and Diversification of the Mycorrhizal Mutualists.</title>
        <authorList>
            <consortium name="DOE Joint Genome Institute"/>
            <consortium name="Mycorrhizal Genomics Consortium"/>
            <person name="Kohler A."/>
            <person name="Kuo A."/>
            <person name="Nagy L.G."/>
            <person name="Floudas D."/>
            <person name="Copeland A."/>
            <person name="Barry K.W."/>
            <person name="Cichocki N."/>
            <person name="Veneault-Fourrey C."/>
            <person name="LaButti K."/>
            <person name="Lindquist E.A."/>
            <person name="Lipzen A."/>
            <person name="Lundell T."/>
            <person name="Morin E."/>
            <person name="Murat C."/>
            <person name="Riley R."/>
            <person name="Ohm R."/>
            <person name="Sun H."/>
            <person name="Tunlid A."/>
            <person name="Henrissat B."/>
            <person name="Grigoriev I.V."/>
            <person name="Hibbett D.S."/>
            <person name="Martin F."/>
        </authorList>
    </citation>
    <scope>NUCLEOTIDE SEQUENCE [LARGE SCALE GENOMIC DNA]</scope>
    <source>
        <strain evidence="3">Ve08.2h10</strain>
    </source>
</reference>
<feature type="repeat" description="RCC1" evidence="1">
    <location>
        <begin position="382"/>
        <end position="433"/>
    </location>
</feature>
<dbReference type="PROSITE" id="PS50012">
    <property type="entry name" value="RCC1_3"/>
    <property type="match status" value="3"/>
</dbReference>
<dbReference type="InterPro" id="IPR036047">
    <property type="entry name" value="F-box-like_dom_sf"/>
</dbReference>
<dbReference type="PRINTS" id="PR00633">
    <property type="entry name" value="RCCNDNSATION"/>
</dbReference>
<dbReference type="SUPFAM" id="SSF50985">
    <property type="entry name" value="RCC1/BLIP-II"/>
    <property type="match status" value="1"/>
</dbReference>
<name>A0A0D0E352_9AGAM</name>
<dbReference type="Gene3D" id="2.130.10.30">
    <property type="entry name" value="Regulator of chromosome condensation 1/beta-lactamase-inhibitor protein II"/>
    <property type="match status" value="2"/>
</dbReference>
<dbReference type="InterPro" id="IPR051553">
    <property type="entry name" value="Ran_GTPase-activating"/>
</dbReference>
<dbReference type="GO" id="GO:0005737">
    <property type="term" value="C:cytoplasm"/>
    <property type="evidence" value="ECO:0007669"/>
    <property type="project" value="TreeGrafter"/>
</dbReference>
<feature type="repeat" description="RCC1" evidence="1">
    <location>
        <begin position="133"/>
        <end position="188"/>
    </location>
</feature>
<dbReference type="InParanoid" id="A0A0D0E352"/>
<proteinExistence type="predicted"/>
<dbReference type="InterPro" id="IPR009091">
    <property type="entry name" value="RCC1/BLIP-II"/>
</dbReference>
<dbReference type="GO" id="GO:0005085">
    <property type="term" value="F:guanyl-nucleotide exchange factor activity"/>
    <property type="evidence" value="ECO:0007669"/>
    <property type="project" value="TreeGrafter"/>
</dbReference>
<dbReference type="OrthoDB" id="61110at2759"/>
<dbReference type="HOGENOM" id="CLU_017519_1_0_1"/>
<dbReference type="SUPFAM" id="SSF81383">
    <property type="entry name" value="F-box domain"/>
    <property type="match status" value="1"/>
</dbReference>
<dbReference type="PANTHER" id="PTHR45982">
    <property type="entry name" value="REGULATOR OF CHROMOSOME CONDENSATION"/>
    <property type="match status" value="1"/>
</dbReference>
<dbReference type="AlphaFoldDB" id="A0A0D0E352"/>
<gene>
    <name evidence="2" type="ORF">PAXRUDRAFT_827197</name>
</gene>
<reference evidence="2 3" key="1">
    <citation type="submission" date="2014-04" db="EMBL/GenBank/DDBJ databases">
        <authorList>
            <consortium name="DOE Joint Genome Institute"/>
            <person name="Kuo A."/>
            <person name="Kohler A."/>
            <person name="Jargeat P."/>
            <person name="Nagy L.G."/>
            <person name="Floudas D."/>
            <person name="Copeland A."/>
            <person name="Barry K.W."/>
            <person name="Cichocki N."/>
            <person name="Veneault-Fourrey C."/>
            <person name="LaButti K."/>
            <person name="Lindquist E.A."/>
            <person name="Lipzen A."/>
            <person name="Lundell T."/>
            <person name="Morin E."/>
            <person name="Murat C."/>
            <person name="Sun H."/>
            <person name="Tunlid A."/>
            <person name="Henrissat B."/>
            <person name="Grigoriev I.V."/>
            <person name="Hibbett D.S."/>
            <person name="Martin F."/>
            <person name="Nordberg H.P."/>
            <person name="Cantor M.N."/>
            <person name="Hua S.X."/>
        </authorList>
    </citation>
    <scope>NUCLEOTIDE SEQUENCE [LARGE SCALE GENOMIC DNA]</scope>
    <source>
        <strain evidence="2 3">Ve08.2h10</strain>
    </source>
</reference>
<keyword evidence="3" id="KW-1185">Reference proteome</keyword>
<evidence type="ECO:0000313" key="3">
    <source>
        <dbReference type="Proteomes" id="UP000054538"/>
    </source>
</evidence>
<accession>A0A0D0E352</accession>
<evidence type="ECO:0008006" key="4">
    <source>
        <dbReference type="Google" id="ProtNLM"/>
    </source>
</evidence>
<dbReference type="PANTHER" id="PTHR45982:SF3">
    <property type="entry name" value="F-BOX PROTEIN POF9"/>
    <property type="match status" value="1"/>
</dbReference>
<evidence type="ECO:0000256" key="1">
    <source>
        <dbReference type="PROSITE-ProRule" id="PRU00235"/>
    </source>
</evidence>
<evidence type="ECO:0000313" key="2">
    <source>
        <dbReference type="EMBL" id="KIK95259.1"/>
    </source>
</evidence>
<protein>
    <recommendedName>
        <fullName evidence="4">F-box domain-containing protein</fullName>
    </recommendedName>
</protein>
<dbReference type="STRING" id="930991.A0A0D0E352"/>
<dbReference type="EMBL" id="KN825053">
    <property type="protein sequence ID" value="KIK95259.1"/>
    <property type="molecule type" value="Genomic_DNA"/>
</dbReference>